<evidence type="ECO:0000313" key="5">
    <source>
        <dbReference type="Proteomes" id="UP000284842"/>
    </source>
</evidence>
<dbReference type="EC" id="2.4.2.-" evidence="1"/>
<name>A0A409VAM0_9AGAR</name>
<dbReference type="Gene3D" id="6.20.320.10">
    <property type="match status" value="1"/>
</dbReference>
<keyword evidence="5" id="KW-1185">Reference proteome</keyword>
<organism evidence="4 5">
    <name type="scientific">Panaeolus cyanescens</name>
    <dbReference type="NCBI Taxonomy" id="181874"/>
    <lineage>
        <taxon>Eukaryota</taxon>
        <taxon>Fungi</taxon>
        <taxon>Dikarya</taxon>
        <taxon>Basidiomycota</taxon>
        <taxon>Agaricomycotina</taxon>
        <taxon>Agaricomycetes</taxon>
        <taxon>Agaricomycetidae</taxon>
        <taxon>Agaricales</taxon>
        <taxon>Agaricineae</taxon>
        <taxon>Galeropsidaceae</taxon>
        <taxon>Panaeolus</taxon>
    </lineage>
</organism>
<dbReference type="EMBL" id="NHTK01006103">
    <property type="protein sequence ID" value="PPQ63941.1"/>
    <property type="molecule type" value="Genomic_DNA"/>
</dbReference>
<sequence length="777" mass="84277">MASTHVDEFSFDHPQNHGHGKWRRLKLLKLEDEHYSTISRKFYRGWKHPNKTKPQIRAIFKILYPDASLKPFHRYRAYVLTSPALRGKVKNPVNEQLLFHGTNRSCKLVEDTGRILLCGLMDCNLCSVIRNSFDVKRCGSKNKFKRFGNGIYTTSCSSKADDYTYNADESAKLRVMVVSRVVVGNPLTRRTNATSLTEPPEGYHSVIGEPGIDLNYEETVVYDNDAIRPAFLIVYGDMPVVEGKTKIQSIIANLFKTPCQTVLLGCVREFLFKNPVADSSSSFPPNDQTLYYPAPGELIHLNVDMSSHIPLALSILGTLASHYPLGGSQKPQAPPPAAAPVAAPPNAPSASGQTNGTAAQPSAGSTAAPKPSNASITSNTGSNSIPGGLNPINPIALCDYCQLRPKHFDGSKTHPYCGKTCANKKLNGVAPSNGQANNVSANSGNCHFCHNRPKYSDGNKTHDYCSKACARSANGPQRRGTTSGSTNGRNASHSPLPTSQQASSTAICQAPGCQNPPHSAGQDYCSIAHKTLGETLCLMCLQAPKMANSHFCSQTCIDDAESKGPMILEVPQGHVTFKSVAEQFKASWRHTGSSCPPVRRVYKIVTPAQSLAAYNAYRAAVEARGQFVSSGRSAGNENRRWHGTKRSCNLGDKGHTQFCSNTSCSLCSIMRSSFDITLWGKKTGWGRFGKGIYTSSTSSKSNDYSQNDCKSPLKAILLNKVVVGKGCKLLQDNTTLTAPPAGFDSVLAEKGGSLNYDELVVYNNDAIRPSFLVMYEP</sequence>
<dbReference type="STRING" id="181874.A0A409VAM0"/>
<dbReference type="Gene3D" id="3.90.228.10">
    <property type="match status" value="2"/>
</dbReference>
<dbReference type="InParanoid" id="A0A409VAM0"/>
<dbReference type="PANTHER" id="PTHR31681:SF3">
    <property type="entry name" value="OS04G0690100 PROTEIN"/>
    <property type="match status" value="1"/>
</dbReference>
<dbReference type="Pfam" id="PF00644">
    <property type="entry name" value="PARP"/>
    <property type="match status" value="2"/>
</dbReference>
<feature type="compositionally biased region" description="Polar residues" evidence="2">
    <location>
        <begin position="479"/>
        <end position="501"/>
    </location>
</feature>
<dbReference type="OrthoDB" id="9514740at2759"/>
<dbReference type="AlphaFoldDB" id="A0A409VAM0"/>
<keyword evidence="1" id="KW-0520">NAD</keyword>
<keyword evidence="1" id="KW-0328">Glycosyltransferase</keyword>
<evidence type="ECO:0000256" key="2">
    <source>
        <dbReference type="SAM" id="MobiDB-lite"/>
    </source>
</evidence>
<dbReference type="PANTHER" id="PTHR31681">
    <property type="entry name" value="C2H2-LIKE ZINC FINGER PROTEIN"/>
    <property type="match status" value="1"/>
</dbReference>
<feature type="region of interest" description="Disordered" evidence="2">
    <location>
        <begin position="326"/>
        <end position="385"/>
    </location>
</feature>
<evidence type="ECO:0000256" key="1">
    <source>
        <dbReference type="RuleBase" id="RU362114"/>
    </source>
</evidence>
<feature type="compositionally biased region" description="Polar residues" evidence="2">
    <location>
        <begin position="351"/>
        <end position="365"/>
    </location>
</feature>
<evidence type="ECO:0000259" key="3">
    <source>
        <dbReference type="PROSITE" id="PS51059"/>
    </source>
</evidence>
<comment type="caution">
    <text evidence="4">The sequence shown here is derived from an EMBL/GenBank/DDBJ whole genome shotgun (WGS) entry which is preliminary data.</text>
</comment>
<evidence type="ECO:0000313" key="4">
    <source>
        <dbReference type="EMBL" id="PPQ63941.1"/>
    </source>
</evidence>
<dbReference type="InterPro" id="IPR012317">
    <property type="entry name" value="Poly(ADP-ribose)pol_cat_dom"/>
</dbReference>
<accession>A0A409VAM0</accession>
<dbReference type="Proteomes" id="UP000284842">
    <property type="component" value="Unassembled WGS sequence"/>
</dbReference>
<protein>
    <recommendedName>
        <fullName evidence="1">Poly [ADP-ribose] polymerase</fullName>
        <shortName evidence="1">PARP</shortName>
        <ecNumber evidence="1">2.4.2.-</ecNumber>
    </recommendedName>
</protein>
<gene>
    <name evidence="4" type="ORF">CVT24_009116</name>
</gene>
<proteinExistence type="predicted"/>
<reference evidence="4 5" key="1">
    <citation type="journal article" date="2018" name="Evol. Lett.">
        <title>Horizontal gene cluster transfer increased hallucinogenic mushroom diversity.</title>
        <authorList>
            <person name="Reynolds H.T."/>
            <person name="Vijayakumar V."/>
            <person name="Gluck-Thaler E."/>
            <person name="Korotkin H.B."/>
            <person name="Matheny P.B."/>
            <person name="Slot J.C."/>
        </authorList>
    </citation>
    <scope>NUCLEOTIDE SEQUENCE [LARGE SCALE GENOMIC DNA]</scope>
    <source>
        <strain evidence="4 5">2629</strain>
    </source>
</reference>
<feature type="region of interest" description="Disordered" evidence="2">
    <location>
        <begin position="471"/>
        <end position="501"/>
    </location>
</feature>
<dbReference type="GO" id="GO:0003950">
    <property type="term" value="F:NAD+ poly-ADP-ribosyltransferase activity"/>
    <property type="evidence" value="ECO:0007669"/>
    <property type="project" value="UniProtKB-UniRule"/>
</dbReference>
<feature type="compositionally biased region" description="Polar residues" evidence="2">
    <location>
        <begin position="372"/>
        <end position="385"/>
    </location>
</feature>
<dbReference type="SUPFAM" id="SSF56399">
    <property type="entry name" value="ADP-ribosylation"/>
    <property type="match status" value="2"/>
</dbReference>
<feature type="compositionally biased region" description="Pro residues" evidence="2">
    <location>
        <begin position="332"/>
        <end position="347"/>
    </location>
</feature>
<dbReference type="PROSITE" id="PS51059">
    <property type="entry name" value="PARP_CATALYTIC"/>
    <property type="match status" value="1"/>
</dbReference>
<keyword evidence="1" id="KW-0808">Transferase</keyword>
<feature type="domain" description="PARP catalytic" evidence="3">
    <location>
        <begin position="11"/>
        <end position="244"/>
    </location>
</feature>